<organism evidence="13 14">
    <name type="scientific">Rozella allomycis (strain CSF55)</name>
    <dbReference type="NCBI Taxonomy" id="988480"/>
    <lineage>
        <taxon>Eukaryota</taxon>
        <taxon>Fungi</taxon>
        <taxon>Fungi incertae sedis</taxon>
        <taxon>Cryptomycota</taxon>
        <taxon>Cryptomycota incertae sedis</taxon>
        <taxon>Rozella</taxon>
    </lineage>
</organism>
<dbReference type="FunFam" id="1.10.510.10:FF:000024">
    <property type="entry name" value="Probable serine/threonine-protein kinase cot-1"/>
    <property type="match status" value="1"/>
</dbReference>
<dbReference type="AlphaFoldDB" id="A0A075B4H3"/>
<evidence type="ECO:0000256" key="8">
    <source>
        <dbReference type="ARBA" id="ARBA00047899"/>
    </source>
</evidence>
<feature type="domain" description="AGC-kinase C-terminal" evidence="12">
    <location>
        <begin position="966"/>
        <end position="1032"/>
    </location>
</feature>
<dbReference type="EMBL" id="KE560580">
    <property type="protein sequence ID" value="EPZ36357.1"/>
    <property type="molecule type" value="Genomic_DNA"/>
</dbReference>
<comment type="catalytic activity">
    <reaction evidence="8">
        <text>L-threonyl-[protein] + ATP = O-phospho-L-threonyl-[protein] + ADP + H(+)</text>
        <dbReference type="Rhea" id="RHEA:46608"/>
        <dbReference type="Rhea" id="RHEA-COMP:11060"/>
        <dbReference type="Rhea" id="RHEA-COMP:11605"/>
        <dbReference type="ChEBI" id="CHEBI:15378"/>
        <dbReference type="ChEBI" id="CHEBI:30013"/>
        <dbReference type="ChEBI" id="CHEBI:30616"/>
        <dbReference type="ChEBI" id="CHEBI:61977"/>
        <dbReference type="ChEBI" id="CHEBI:456216"/>
        <dbReference type="EC" id="2.7.11.1"/>
    </reaction>
</comment>
<dbReference type="GO" id="GO:0004674">
    <property type="term" value="F:protein serine/threonine kinase activity"/>
    <property type="evidence" value="ECO:0007669"/>
    <property type="project" value="UniProtKB-KW"/>
</dbReference>
<dbReference type="STRING" id="988480.A0A075B4H3"/>
<dbReference type="PANTHER" id="PTHR24356">
    <property type="entry name" value="SERINE/THREONINE-PROTEIN KINASE"/>
    <property type="match status" value="1"/>
</dbReference>
<evidence type="ECO:0000256" key="4">
    <source>
        <dbReference type="ARBA" id="ARBA00022679"/>
    </source>
</evidence>
<keyword evidence="2" id="KW-0723">Serine/threonine-protein kinase</keyword>
<feature type="region of interest" description="Disordered" evidence="10">
    <location>
        <begin position="124"/>
        <end position="189"/>
    </location>
</feature>
<proteinExistence type="predicted"/>
<dbReference type="InterPro" id="IPR000961">
    <property type="entry name" value="AGC-kinase_C"/>
</dbReference>
<evidence type="ECO:0000256" key="9">
    <source>
        <dbReference type="ARBA" id="ARBA00048679"/>
    </source>
</evidence>
<dbReference type="PROSITE" id="PS00108">
    <property type="entry name" value="PROTEIN_KINASE_ST"/>
    <property type="match status" value="1"/>
</dbReference>
<evidence type="ECO:0000256" key="3">
    <source>
        <dbReference type="ARBA" id="ARBA00022553"/>
    </source>
</evidence>
<dbReference type="PROSITE" id="PS51285">
    <property type="entry name" value="AGC_KINASE_CTER"/>
    <property type="match status" value="1"/>
</dbReference>
<evidence type="ECO:0000256" key="7">
    <source>
        <dbReference type="ARBA" id="ARBA00022840"/>
    </source>
</evidence>
<dbReference type="SMART" id="SM00220">
    <property type="entry name" value="S_TKc"/>
    <property type="match status" value="1"/>
</dbReference>
<keyword evidence="5" id="KW-0547">Nucleotide-binding</keyword>
<dbReference type="CDD" id="cd05579">
    <property type="entry name" value="STKc_MAST_like"/>
    <property type="match status" value="1"/>
</dbReference>
<evidence type="ECO:0000256" key="5">
    <source>
        <dbReference type="ARBA" id="ARBA00022741"/>
    </source>
</evidence>
<evidence type="ECO:0000256" key="2">
    <source>
        <dbReference type="ARBA" id="ARBA00022527"/>
    </source>
</evidence>
<dbReference type="GO" id="GO:0035556">
    <property type="term" value="P:intracellular signal transduction"/>
    <property type="evidence" value="ECO:0007669"/>
    <property type="project" value="TreeGrafter"/>
</dbReference>
<feature type="compositionally biased region" description="Polar residues" evidence="10">
    <location>
        <begin position="164"/>
        <end position="173"/>
    </location>
</feature>
<dbReference type="PANTHER" id="PTHR24356:SF1">
    <property type="entry name" value="SERINE_THREONINE-PROTEIN KINASE GREATWALL"/>
    <property type="match status" value="1"/>
</dbReference>
<dbReference type="InterPro" id="IPR000719">
    <property type="entry name" value="Prot_kinase_dom"/>
</dbReference>
<keyword evidence="6 13" id="KW-0418">Kinase</keyword>
<name>A0A075B4H3_ROZAC</name>
<feature type="compositionally biased region" description="Basic and acidic residues" evidence="10">
    <location>
        <begin position="10"/>
        <end position="24"/>
    </location>
</feature>
<sequence length="1041" mass="117940">MLPNELTDPNMEKRALPDKKESQKKNNLKKSNLHINTGSISDFGTGSESSVKTPSHKPNPLYSSPTGTASSWTHRKSIVGRGSISPRTPTAISPNLRKISLDSRSPSIRSESIVHSMGALHIQNRSRKSSLSNVICQSDDESAKRGGRRYSVSQSHHGFEDDTQSNSSSTDGPTNRLRRSNSYKERSKVLASPIKLNENSDRESIASLTNGRPSPLAISEGGFLEEHVKPIPTTFSESIATPSATCSRRSSRKYSVGNEMSPLVLGLAHRPPTPLTIPSPVCVFDEETNDSNFNLIGDEDVESFLNEQVLTNMWEEMKEMLKTVKMQLNLLISGWDEGKSANISKSWPPSVYSSVHLLVFDKMYHLARRLLACSLEELVESESKNIVFEISALMEKQMIKSVANVEAEDRMTAMLMIIAPLARTIDFYVFYDRMKSQLDRENETLIDQVAVVAEQEAESVADELDNSISFQELDYEMELKTKKINSPIGSFDDLKKKDRPFIYKFFKGIKSVLGNNYSDSNLNQTVICRICEEKFSIHSIEDHSKSCAMQQEVIQKIQVCDARLLQLICWLAKEKNLVNNKKEKDENKLNLIVNLTSLESIAYSTKTINESSSLSSFDYLKKQILKLEIDLLPDNLKKSYERLLYIMEEKKDCLEYLQSRKMRSRSKSSSNSSVNGDKKFVSLFAAVLNQGKFKNSNSPSFRQKTISIKDFEILKPISRGAYGKVYLAQKKSTRDLFAIKVLKKSDMVRKNMVTSVLAEKRVLALARNPYVVKLYYAFQSKEYLYLVMEYLIGGDLSSLLQAMGKFTEEMARFYIAQAALALDYLHSQSIVHRDIKPDNMLIDSNGHLKLSDFGLAKITLDGNDKSDSKVLGTPDYLSPELLLGLSSGPEADWWALGICLFEFLVGYPPFFDNSPDSIFKNVLSKQIDWTGIDISPNAKSLILSWLDRDPKKRPCFKEIRKHPFFDGINWDKILDMEPPFIPNPENQQDTFYFDMRNERFSDLQLNPDFAINDDTTEDTFAYKNVDLLDSITREQLRSPNK</sequence>
<feature type="domain" description="Protein kinase" evidence="11">
    <location>
        <begin position="711"/>
        <end position="965"/>
    </location>
</feature>
<evidence type="ECO:0000259" key="12">
    <source>
        <dbReference type="PROSITE" id="PS51285"/>
    </source>
</evidence>
<evidence type="ECO:0000256" key="6">
    <source>
        <dbReference type="ARBA" id="ARBA00022777"/>
    </source>
</evidence>
<keyword evidence="3" id="KW-0597">Phosphoprotein</keyword>
<dbReference type="InterPro" id="IPR050236">
    <property type="entry name" value="Ser_Thr_kinase_AGC"/>
</dbReference>
<dbReference type="InterPro" id="IPR008271">
    <property type="entry name" value="Ser/Thr_kinase_AS"/>
</dbReference>
<evidence type="ECO:0000256" key="1">
    <source>
        <dbReference type="ARBA" id="ARBA00012513"/>
    </source>
</evidence>
<feature type="compositionally biased region" description="Polar residues" evidence="10">
    <location>
        <begin position="34"/>
        <end position="53"/>
    </location>
</feature>
<dbReference type="HOGENOM" id="CLU_292585_0_0_1"/>
<evidence type="ECO:0000259" key="11">
    <source>
        <dbReference type="PROSITE" id="PS50011"/>
    </source>
</evidence>
<dbReference type="EC" id="2.7.11.1" evidence="1"/>
<dbReference type="InterPro" id="IPR011009">
    <property type="entry name" value="Kinase-like_dom_sf"/>
</dbReference>
<reference evidence="13 14" key="1">
    <citation type="journal article" date="2013" name="Curr. Biol.">
        <title>Shared signatures of parasitism and phylogenomics unite Cryptomycota and microsporidia.</title>
        <authorList>
            <person name="James T.Y."/>
            <person name="Pelin A."/>
            <person name="Bonen L."/>
            <person name="Ahrendt S."/>
            <person name="Sain D."/>
            <person name="Corradi N."/>
            <person name="Stajich J.E."/>
        </authorList>
    </citation>
    <scope>NUCLEOTIDE SEQUENCE [LARGE SCALE GENOMIC DNA]</scope>
    <source>
        <strain evidence="13 14">CSF55</strain>
    </source>
</reference>
<dbReference type="PROSITE" id="PS50011">
    <property type="entry name" value="PROTEIN_KINASE_DOM"/>
    <property type="match status" value="1"/>
</dbReference>
<dbReference type="GO" id="GO:0005524">
    <property type="term" value="F:ATP binding"/>
    <property type="evidence" value="ECO:0007669"/>
    <property type="project" value="UniProtKB-KW"/>
</dbReference>
<keyword evidence="7" id="KW-0067">ATP-binding</keyword>
<dbReference type="SUPFAM" id="SSF56112">
    <property type="entry name" value="Protein kinase-like (PK-like)"/>
    <property type="match status" value="1"/>
</dbReference>
<dbReference type="FunFam" id="3.30.200.20:FF:000550">
    <property type="entry name" value="Serine/threonine-protein kinase greatwall"/>
    <property type="match status" value="1"/>
</dbReference>
<dbReference type="Gene3D" id="1.10.510.10">
    <property type="entry name" value="Transferase(Phosphotransferase) domain 1"/>
    <property type="match status" value="1"/>
</dbReference>
<dbReference type="GO" id="GO:0007010">
    <property type="term" value="P:cytoskeleton organization"/>
    <property type="evidence" value="ECO:0007669"/>
    <property type="project" value="UniProtKB-ARBA"/>
</dbReference>
<dbReference type="OrthoDB" id="162894at2759"/>
<accession>A0A075B4H3</accession>
<dbReference type="Pfam" id="PF00069">
    <property type="entry name" value="Pkinase"/>
    <property type="match status" value="1"/>
</dbReference>
<evidence type="ECO:0000256" key="10">
    <source>
        <dbReference type="SAM" id="MobiDB-lite"/>
    </source>
</evidence>
<comment type="catalytic activity">
    <reaction evidence="9">
        <text>L-seryl-[protein] + ATP = O-phospho-L-seryl-[protein] + ADP + H(+)</text>
        <dbReference type="Rhea" id="RHEA:17989"/>
        <dbReference type="Rhea" id="RHEA-COMP:9863"/>
        <dbReference type="Rhea" id="RHEA-COMP:11604"/>
        <dbReference type="ChEBI" id="CHEBI:15378"/>
        <dbReference type="ChEBI" id="CHEBI:29999"/>
        <dbReference type="ChEBI" id="CHEBI:30616"/>
        <dbReference type="ChEBI" id="CHEBI:83421"/>
        <dbReference type="ChEBI" id="CHEBI:456216"/>
        <dbReference type="EC" id="2.7.11.1"/>
    </reaction>
</comment>
<keyword evidence="4" id="KW-0808">Transferase</keyword>
<protein>
    <recommendedName>
        <fullName evidence="1">non-specific serine/threonine protein kinase</fullName>
        <ecNumber evidence="1">2.7.11.1</ecNumber>
    </recommendedName>
</protein>
<evidence type="ECO:0000313" key="13">
    <source>
        <dbReference type="EMBL" id="EPZ36357.1"/>
    </source>
</evidence>
<feature type="region of interest" description="Disordered" evidence="10">
    <location>
        <begin position="1"/>
        <end position="98"/>
    </location>
</feature>
<evidence type="ECO:0000313" key="14">
    <source>
        <dbReference type="Proteomes" id="UP000030755"/>
    </source>
</evidence>
<dbReference type="Proteomes" id="UP000030755">
    <property type="component" value="Unassembled WGS sequence"/>
</dbReference>
<feature type="compositionally biased region" description="Polar residues" evidence="10">
    <location>
        <begin position="61"/>
        <end position="72"/>
    </location>
</feature>
<gene>
    <name evidence="13" type="ORF">O9G_004016</name>
</gene>
<dbReference type="Gene3D" id="3.30.200.20">
    <property type="entry name" value="Phosphorylase Kinase, domain 1"/>
    <property type="match status" value="1"/>
</dbReference>
<keyword evidence="14" id="KW-1185">Reference proteome</keyword>
<dbReference type="GO" id="GO:0005634">
    <property type="term" value="C:nucleus"/>
    <property type="evidence" value="ECO:0007669"/>
    <property type="project" value="TreeGrafter"/>
</dbReference>